<evidence type="ECO:0000313" key="2">
    <source>
        <dbReference type="EMBL" id="MFC7304755.1"/>
    </source>
</evidence>
<dbReference type="RefSeq" id="WP_381829487.1">
    <property type="nucleotide sequence ID" value="NZ_JBHTCF010000003.1"/>
</dbReference>
<feature type="signal peptide" evidence="1">
    <location>
        <begin position="1"/>
        <end position="31"/>
    </location>
</feature>
<comment type="caution">
    <text evidence="2">The sequence shown here is derived from an EMBL/GenBank/DDBJ whole genome shotgun (WGS) entry which is preliminary data.</text>
</comment>
<keyword evidence="3" id="KW-1185">Reference proteome</keyword>
<dbReference type="InterPro" id="IPR006311">
    <property type="entry name" value="TAT_signal"/>
</dbReference>
<gene>
    <name evidence="2" type="ORF">ACFQVC_11055</name>
</gene>
<name>A0ABW2JFC4_9ACTN</name>
<evidence type="ECO:0000313" key="3">
    <source>
        <dbReference type="Proteomes" id="UP001596523"/>
    </source>
</evidence>
<feature type="chain" id="PRO_5045221350" evidence="1">
    <location>
        <begin position="32"/>
        <end position="172"/>
    </location>
</feature>
<sequence length="172" mass="17968">MKENARRATLAAAAVSVAVAGLGFFTVPASADTGILANCQSTGTETYDYSLDDTSTRPEVDVKVTADMRITCVDENDRPINGVLKGTVHVDDAQRMGFSGVGEHRSTIVWDDGTESHVISEPHTDAAVDGDRTAVATSYVTEDSTRFPGAELIVSGTATPGGTTATAVFSRP</sequence>
<accession>A0ABW2JFC4</accession>
<evidence type="ECO:0000256" key="1">
    <source>
        <dbReference type="SAM" id="SignalP"/>
    </source>
</evidence>
<dbReference type="EMBL" id="JBHTCF010000003">
    <property type="protein sequence ID" value="MFC7304755.1"/>
    <property type="molecule type" value="Genomic_DNA"/>
</dbReference>
<dbReference type="Proteomes" id="UP001596523">
    <property type="component" value="Unassembled WGS sequence"/>
</dbReference>
<proteinExistence type="predicted"/>
<organism evidence="2 3">
    <name type="scientific">Streptomyces monticola</name>
    <dbReference type="NCBI Taxonomy" id="2666263"/>
    <lineage>
        <taxon>Bacteria</taxon>
        <taxon>Bacillati</taxon>
        <taxon>Actinomycetota</taxon>
        <taxon>Actinomycetes</taxon>
        <taxon>Kitasatosporales</taxon>
        <taxon>Streptomycetaceae</taxon>
        <taxon>Streptomyces</taxon>
    </lineage>
</organism>
<protein>
    <submittedName>
        <fullName evidence="2">Uncharacterized protein</fullName>
    </submittedName>
</protein>
<keyword evidence="1" id="KW-0732">Signal</keyword>
<reference evidence="3" key="1">
    <citation type="journal article" date="2019" name="Int. J. Syst. Evol. Microbiol.">
        <title>The Global Catalogue of Microorganisms (GCM) 10K type strain sequencing project: providing services to taxonomists for standard genome sequencing and annotation.</title>
        <authorList>
            <consortium name="The Broad Institute Genomics Platform"/>
            <consortium name="The Broad Institute Genome Sequencing Center for Infectious Disease"/>
            <person name="Wu L."/>
            <person name="Ma J."/>
        </authorList>
    </citation>
    <scope>NUCLEOTIDE SEQUENCE [LARGE SCALE GENOMIC DNA]</scope>
    <source>
        <strain evidence="3">SYNS20</strain>
    </source>
</reference>
<dbReference type="PROSITE" id="PS51318">
    <property type="entry name" value="TAT"/>
    <property type="match status" value="1"/>
</dbReference>